<evidence type="ECO:0000313" key="3">
    <source>
        <dbReference type="Proteomes" id="UP000027456"/>
    </source>
</evidence>
<dbReference type="PANTHER" id="PTHR28027">
    <property type="entry name" value="TRANSCRIPTIONAL REGULATOR MIT1"/>
    <property type="match status" value="1"/>
</dbReference>
<dbReference type="EMBL" id="AZST01000139">
    <property type="protein sequence ID" value="KEP51862.1"/>
    <property type="molecule type" value="Genomic_DNA"/>
</dbReference>
<feature type="compositionally biased region" description="Basic and acidic residues" evidence="1">
    <location>
        <begin position="130"/>
        <end position="154"/>
    </location>
</feature>
<dbReference type="PANTHER" id="PTHR28027:SF2">
    <property type="entry name" value="TRANSCRIPTIONAL REGULATOR MIT1"/>
    <property type="match status" value="1"/>
</dbReference>
<evidence type="ECO:0000256" key="1">
    <source>
        <dbReference type="SAM" id="MobiDB-lite"/>
    </source>
</evidence>
<protein>
    <submittedName>
        <fullName evidence="2">Putative cAMP-independent regulatory protein pac2</fullName>
    </submittedName>
</protein>
<organism evidence="2 3">
    <name type="scientific">Rhizoctonia solani 123E</name>
    <dbReference type="NCBI Taxonomy" id="1423351"/>
    <lineage>
        <taxon>Eukaryota</taxon>
        <taxon>Fungi</taxon>
        <taxon>Dikarya</taxon>
        <taxon>Basidiomycota</taxon>
        <taxon>Agaricomycotina</taxon>
        <taxon>Agaricomycetes</taxon>
        <taxon>Cantharellales</taxon>
        <taxon>Ceratobasidiaceae</taxon>
        <taxon>Rhizoctonia</taxon>
    </lineage>
</organism>
<dbReference type="InterPro" id="IPR018608">
    <property type="entry name" value="Gti1/Pac2"/>
</dbReference>
<dbReference type="Pfam" id="PF09729">
    <property type="entry name" value="Gti1_Pac2"/>
    <property type="match status" value="1"/>
</dbReference>
<dbReference type="Proteomes" id="UP000027456">
    <property type="component" value="Unassembled WGS sequence"/>
</dbReference>
<feature type="region of interest" description="Disordered" evidence="1">
    <location>
        <begin position="229"/>
        <end position="275"/>
    </location>
</feature>
<feature type="region of interest" description="Disordered" evidence="1">
    <location>
        <begin position="421"/>
        <end position="477"/>
    </location>
</feature>
<comment type="caution">
    <text evidence="2">The sequence shown here is derived from an EMBL/GenBank/DDBJ whole genome shotgun (WGS) entry which is preliminary data.</text>
</comment>
<dbReference type="HOGENOM" id="CLU_028895_4_1_1"/>
<feature type="region of interest" description="Disordered" evidence="1">
    <location>
        <begin position="103"/>
        <end position="154"/>
    </location>
</feature>
<proteinExistence type="predicted"/>
<name>A0A074SPC6_9AGAM</name>
<feature type="compositionally biased region" description="Polar residues" evidence="1">
    <location>
        <begin position="363"/>
        <end position="382"/>
    </location>
</feature>
<dbReference type="AlphaFoldDB" id="A0A074SPC6"/>
<feature type="compositionally biased region" description="Low complexity" evidence="1">
    <location>
        <begin position="437"/>
        <end position="459"/>
    </location>
</feature>
<feature type="compositionally biased region" description="Basic and acidic residues" evidence="1">
    <location>
        <begin position="229"/>
        <end position="245"/>
    </location>
</feature>
<keyword evidence="3" id="KW-1185">Reference proteome</keyword>
<reference evidence="2 3" key="1">
    <citation type="submission" date="2013-12" db="EMBL/GenBank/DDBJ databases">
        <authorList>
            <person name="Cubeta M."/>
            <person name="Pakala S."/>
            <person name="Fedorova N."/>
            <person name="Thomas E."/>
            <person name="Dean R."/>
            <person name="Jabaji S."/>
            <person name="Neate S."/>
            <person name="Toda T."/>
            <person name="Tavantzis S."/>
            <person name="Vilgalys R."/>
            <person name="Bharathan N."/>
            <person name="Pakala S."/>
            <person name="Losada L.S."/>
            <person name="Zafar N."/>
            <person name="Nierman W."/>
        </authorList>
    </citation>
    <scope>NUCLEOTIDE SEQUENCE [LARGE SCALE GENOMIC DNA]</scope>
    <source>
        <strain evidence="2 3">123E</strain>
    </source>
</reference>
<feature type="compositionally biased region" description="Low complexity" evidence="1">
    <location>
        <begin position="104"/>
        <end position="116"/>
    </location>
</feature>
<dbReference type="OrthoDB" id="5572844at2759"/>
<gene>
    <name evidence="2" type="ORF">V565_054600</name>
</gene>
<sequence length="505" mass="54386">MSPSSTSSPSSRPEPVWTEPPCSWFIETTEDALLILEAARRGLIPRVTRRLVDRERRMITSGSVFVFDEDESGIKRWTDGLLWSPSRILGNFLLYRETDKKGTSSNANAQSASNESPLLVSDPANTSPPSRKDSSTSLSRPKDGRAQADRNRERALVGSLTNSYKFKPDGMMKKTFSLTVNGSTQHLISYYKVADVEEGRLRTPSSLPELSVLDISPEYLDKTHFRCPPKVEVDADGVPRYRGEADDPDSPVRTAVHQPPQPTHLQTPSQVPLLTTGAPEAHSHFAYSPSPGYYSHDNSNSYFNSNSSSRVTRRYEPYNGGGSSSASSTASSKRSRSRRGTGTSTRAYGPSGSNSPEGAGQSYPGTSDSTPVNSGYTSAPQYQGYTNSYSTGGSYAPTSPGGYYSSTPAPVQAYHSNTYQHEGSYTSQQVSPPAPPSSYYAAGEDGYHSGSSYGGYSAPAPAPAPAPPHATGYSSAEWVGRRDSHVAYTPTHAHASAWSAEVHGS</sequence>
<evidence type="ECO:0000313" key="2">
    <source>
        <dbReference type="EMBL" id="KEP51862.1"/>
    </source>
</evidence>
<feature type="region of interest" description="Disordered" evidence="1">
    <location>
        <begin position="313"/>
        <end position="382"/>
    </location>
</feature>
<feature type="compositionally biased region" description="Polar residues" evidence="1">
    <location>
        <begin position="421"/>
        <end position="430"/>
    </location>
</feature>
<dbReference type="GO" id="GO:0003677">
    <property type="term" value="F:DNA binding"/>
    <property type="evidence" value="ECO:0007669"/>
    <property type="project" value="TreeGrafter"/>
</dbReference>
<accession>A0A074SPC6</accession>